<gene>
    <name evidence="10" type="ORF">ACFQSB_08790</name>
</gene>
<dbReference type="GO" id="GO:0004565">
    <property type="term" value="F:beta-galactosidase activity"/>
    <property type="evidence" value="ECO:0007669"/>
    <property type="project" value="UniProtKB-EC"/>
</dbReference>
<comment type="similarity">
    <text evidence="2 6">Belongs to the glycosyl hydrolase 42 family.</text>
</comment>
<dbReference type="Gene3D" id="3.20.20.80">
    <property type="entry name" value="Glycosidases"/>
    <property type="match status" value="1"/>
</dbReference>
<evidence type="ECO:0000259" key="8">
    <source>
        <dbReference type="Pfam" id="PF08532"/>
    </source>
</evidence>
<dbReference type="Pfam" id="PF08533">
    <property type="entry name" value="Glyco_hydro_42C"/>
    <property type="match status" value="1"/>
</dbReference>
<feature type="domain" description="Beta-galactosidase C-terminal" evidence="9">
    <location>
        <begin position="610"/>
        <end position="665"/>
    </location>
</feature>
<dbReference type="Pfam" id="PF02449">
    <property type="entry name" value="Glyco_hydro_42"/>
    <property type="match status" value="1"/>
</dbReference>
<dbReference type="InterPro" id="IPR013738">
    <property type="entry name" value="Beta_galactosidase_Trimer"/>
</dbReference>
<evidence type="ECO:0000313" key="11">
    <source>
        <dbReference type="Proteomes" id="UP001596496"/>
    </source>
</evidence>
<dbReference type="CDD" id="cd03143">
    <property type="entry name" value="A4_beta-galactosidase_middle_domain"/>
    <property type="match status" value="1"/>
</dbReference>
<feature type="domain" description="Beta-galactosidase trimerisation" evidence="8">
    <location>
        <begin position="393"/>
        <end position="591"/>
    </location>
</feature>
<dbReference type="PIRSF" id="PIRSF001084">
    <property type="entry name" value="B-galactosidase"/>
    <property type="match status" value="1"/>
</dbReference>
<evidence type="ECO:0000256" key="1">
    <source>
        <dbReference type="ARBA" id="ARBA00001412"/>
    </source>
</evidence>
<dbReference type="Proteomes" id="UP001596496">
    <property type="component" value="Unassembled WGS sequence"/>
</dbReference>
<dbReference type="SUPFAM" id="SSF52317">
    <property type="entry name" value="Class I glutamine amidotransferase-like"/>
    <property type="match status" value="1"/>
</dbReference>
<evidence type="ECO:0000313" key="10">
    <source>
        <dbReference type="EMBL" id="MFC7382297.1"/>
    </source>
</evidence>
<dbReference type="InterPro" id="IPR003476">
    <property type="entry name" value="Glyco_hydro_42"/>
</dbReference>
<evidence type="ECO:0000256" key="5">
    <source>
        <dbReference type="ARBA" id="ARBA00023295"/>
    </source>
</evidence>
<evidence type="ECO:0000256" key="4">
    <source>
        <dbReference type="ARBA" id="ARBA00022801"/>
    </source>
</evidence>
<dbReference type="RefSeq" id="WP_380825501.1">
    <property type="nucleotide sequence ID" value="NZ_JBHTCG010000004.1"/>
</dbReference>
<comment type="caution">
    <text evidence="10">The sequence shown here is derived from an EMBL/GenBank/DDBJ whole genome shotgun (WGS) entry which is preliminary data.</text>
</comment>
<reference evidence="11" key="1">
    <citation type="journal article" date="2019" name="Int. J. Syst. Evol. Microbiol.">
        <title>The Global Catalogue of Microorganisms (GCM) 10K type strain sequencing project: providing services to taxonomists for standard genome sequencing and annotation.</title>
        <authorList>
            <consortium name="The Broad Institute Genomics Platform"/>
            <consortium name="The Broad Institute Genome Sequencing Center for Infectious Disease"/>
            <person name="Wu L."/>
            <person name="Ma J."/>
        </authorList>
    </citation>
    <scope>NUCLEOTIDE SEQUENCE [LARGE SCALE GENOMIC DNA]</scope>
    <source>
        <strain evidence="11">CECT 7649</strain>
    </source>
</reference>
<dbReference type="EMBL" id="JBHTCG010000004">
    <property type="protein sequence ID" value="MFC7382297.1"/>
    <property type="molecule type" value="Genomic_DNA"/>
</dbReference>
<sequence length="688" mass="76282">MRAFSRRVGGLAFGGDYNPEQWDPSVWREDVRLMREAGVNLVSLGVFAWASLEPEPGKYEFGWMDEVMDLLHQAGIGVDLATPTAAPPVWLTREHPEVFPVMADGESFGFGNRLHYDPSSPIYREHAAAITTRLAKRYSFHPALAMWHIGNEYGPTAYNEAASVNFRRWLRQRYGDLGTLNDAWTTRFWGQVYTDWDQIEVPSIPRAWMNPSRILDFKRFTSDALLECYIAERNIVRSFRADIPVLTNFMSFYRHADYWRWAREEDAAALDIYPDPARPDSHVSAAFQFDLFRSLKGGRPWVLMEQAASAVSQWRLNVVKEPGRMRLGSLQAVSRGADAVMFFQWRASRGGQERFHSAMLPHSGPGSRTFREVTGLGGEIKLLAPVAGAATRADIAVLFDWNGWWGLEEVGGLPRNDFSYADTVMRHYTPLWEHHHAVDVVPPGGDLGAYKVLVVPNAYLIDDQGVQAVTAFARSGGTVVMSLFSGVVDESNRVRSNGYPGAFRDLIGAKIDEYWPARPGEEFAVRFADGRTTTATWWREDLYLETGTALATYTDGLLKGRAAVVANAYGAGRVVYVATLLEQDAFAGVLLAEVEAAGVESRFRDVPAHVECAVREDERHEYLFLLNHGADAATVPLPRPGTDLLTGAPVAGDVELAPLGVAVIQCRRPSALTVAGADASRRPSGPPS</sequence>
<organism evidence="10 11">
    <name type="scientific">Sphaerisporangium rhizosphaerae</name>
    <dbReference type="NCBI Taxonomy" id="2269375"/>
    <lineage>
        <taxon>Bacteria</taxon>
        <taxon>Bacillati</taxon>
        <taxon>Actinomycetota</taxon>
        <taxon>Actinomycetes</taxon>
        <taxon>Streptosporangiales</taxon>
        <taxon>Streptosporangiaceae</taxon>
        <taxon>Sphaerisporangium</taxon>
    </lineage>
</organism>
<comment type="catalytic activity">
    <reaction evidence="1 6">
        <text>Hydrolysis of terminal non-reducing beta-D-galactose residues in beta-D-galactosides.</text>
        <dbReference type="EC" id="3.2.1.23"/>
    </reaction>
</comment>
<evidence type="ECO:0000256" key="3">
    <source>
        <dbReference type="ARBA" id="ARBA00012756"/>
    </source>
</evidence>
<dbReference type="PANTHER" id="PTHR36447">
    <property type="entry name" value="BETA-GALACTOSIDASE GANA"/>
    <property type="match status" value="1"/>
</dbReference>
<evidence type="ECO:0000256" key="2">
    <source>
        <dbReference type="ARBA" id="ARBA00005940"/>
    </source>
</evidence>
<dbReference type="Gene3D" id="3.40.50.880">
    <property type="match status" value="1"/>
</dbReference>
<dbReference type="InterPro" id="IPR017853">
    <property type="entry name" value="GH"/>
</dbReference>
<dbReference type="Gene3D" id="2.60.40.1180">
    <property type="entry name" value="Golgi alpha-mannosidase II"/>
    <property type="match status" value="1"/>
</dbReference>
<dbReference type="PANTHER" id="PTHR36447:SF1">
    <property type="entry name" value="BETA-GALACTOSIDASE GANA"/>
    <property type="match status" value="1"/>
</dbReference>
<dbReference type="InterPro" id="IPR013739">
    <property type="entry name" value="Beta_galactosidase_C"/>
</dbReference>
<dbReference type="InterPro" id="IPR029062">
    <property type="entry name" value="Class_I_gatase-like"/>
</dbReference>
<protein>
    <recommendedName>
        <fullName evidence="3 6">Beta-galactosidase</fullName>
        <shortName evidence="6">Beta-gal</shortName>
        <ecNumber evidence="3 6">3.2.1.23</ecNumber>
    </recommendedName>
</protein>
<evidence type="ECO:0000259" key="7">
    <source>
        <dbReference type="Pfam" id="PF02449"/>
    </source>
</evidence>
<feature type="domain" description="Glycoside hydrolase family 42 N-terminal" evidence="7">
    <location>
        <begin position="16"/>
        <end position="381"/>
    </location>
</feature>
<dbReference type="SUPFAM" id="SSF51445">
    <property type="entry name" value="(Trans)glycosidases"/>
    <property type="match status" value="1"/>
</dbReference>
<dbReference type="EC" id="3.2.1.23" evidence="3 6"/>
<evidence type="ECO:0000259" key="9">
    <source>
        <dbReference type="Pfam" id="PF08533"/>
    </source>
</evidence>
<dbReference type="Pfam" id="PF08532">
    <property type="entry name" value="Glyco_hydro_42M"/>
    <property type="match status" value="1"/>
</dbReference>
<dbReference type="InterPro" id="IPR013529">
    <property type="entry name" value="Glyco_hydro_42_N"/>
</dbReference>
<accession>A0ABW2P192</accession>
<name>A0ABW2P192_9ACTN</name>
<dbReference type="InterPro" id="IPR013780">
    <property type="entry name" value="Glyco_hydro_b"/>
</dbReference>
<keyword evidence="5 6" id="KW-0326">Glycosidase</keyword>
<keyword evidence="11" id="KW-1185">Reference proteome</keyword>
<proteinExistence type="inferred from homology"/>
<evidence type="ECO:0000256" key="6">
    <source>
        <dbReference type="PIRNR" id="PIRNR001084"/>
    </source>
</evidence>
<keyword evidence="4 6" id="KW-0378">Hydrolase</keyword>